<feature type="transmembrane region" description="Helical" evidence="1">
    <location>
        <begin position="28"/>
        <end position="52"/>
    </location>
</feature>
<reference evidence="2" key="1">
    <citation type="journal article" date="2022" name="Plant J.">
        <title>Strategies of tolerance reflected in two North American maple genomes.</title>
        <authorList>
            <person name="McEvoy S.L."/>
            <person name="Sezen U.U."/>
            <person name="Trouern-Trend A."/>
            <person name="McMahon S.M."/>
            <person name="Schaberg P.G."/>
            <person name="Yang J."/>
            <person name="Wegrzyn J.L."/>
            <person name="Swenson N.G."/>
        </authorList>
    </citation>
    <scope>NUCLEOTIDE SEQUENCE</scope>
    <source>
        <strain evidence="2">NS2018</strain>
    </source>
</reference>
<dbReference type="AlphaFoldDB" id="A0AA39RW55"/>
<evidence type="ECO:0000313" key="2">
    <source>
        <dbReference type="EMBL" id="KAK0579134.1"/>
    </source>
</evidence>
<keyword evidence="3" id="KW-1185">Reference proteome</keyword>
<proteinExistence type="predicted"/>
<feature type="transmembrane region" description="Helical" evidence="1">
    <location>
        <begin position="106"/>
        <end position="125"/>
    </location>
</feature>
<organism evidence="2 3">
    <name type="scientific">Acer saccharum</name>
    <name type="common">Sugar maple</name>
    <dbReference type="NCBI Taxonomy" id="4024"/>
    <lineage>
        <taxon>Eukaryota</taxon>
        <taxon>Viridiplantae</taxon>
        <taxon>Streptophyta</taxon>
        <taxon>Embryophyta</taxon>
        <taxon>Tracheophyta</taxon>
        <taxon>Spermatophyta</taxon>
        <taxon>Magnoliopsida</taxon>
        <taxon>eudicotyledons</taxon>
        <taxon>Gunneridae</taxon>
        <taxon>Pentapetalae</taxon>
        <taxon>rosids</taxon>
        <taxon>malvids</taxon>
        <taxon>Sapindales</taxon>
        <taxon>Sapindaceae</taxon>
        <taxon>Hippocastanoideae</taxon>
        <taxon>Acereae</taxon>
        <taxon>Acer</taxon>
    </lineage>
</organism>
<evidence type="ECO:0000313" key="3">
    <source>
        <dbReference type="Proteomes" id="UP001168877"/>
    </source>
</evidence>
<gene>
    <name evidence="2" type="ORF">LWI29_021556</name>
</gene>
<name>A0AA39RW55_ACESA</name>
<reference evidence="2" key="2">
    <citation type="submission" date="2023-06" db="EMBL/GenBank/DDBJ databases">
        <authorList>
            <person name="Swenson N.G."/>
            <person name="Wegrzyn J.L."/>
            <person name="Mcevoy S.L."/>
        </authorList>
    </citation>
    <scope>NUCLEOTIDE SEQUENCE</scope>
    <source>
        <strain evidence="2">NS2018</strain>
        <tissue evidence="2">Leaf</tissue>
    </source>
</reference>
<dbReference type="EMBL" id="JAUESC010000385">
    <property type="protein sequence ID" value="KAK0579134.1"/>
    <property type="molecule type" value="Genomic_DNA"/>
</dbReference>
<keyword evidence="1" id="KW-0472">Membrane</keyword>
<keyword evidence="1" id="KW-0812">Transmembrane</keyword>
<protein>
    <submittedName>
        <fullName evidence="2">Uncharacterized protein</fullName>
    </submittedName>
</protein>
<evidence type="ECO:0000256" key="1">
    <source>
        <dbReference type="SAM" id="Phobius"/>
    </source>
</evidence>
<dbReference type="Proteomes" id="UP001168877">
    <property type="component" value="Unassembled WGS sequence"/>
</dbReference>
<sequence>MAFGPLNWYCRPLANGVRAKSVDSAFGAYTNCAIDSLVIFISHLVLLCLGIYRIWLIKKNSKAHKFRLRSNYYNYVLGLFAAYCTAEPLLRLVMGVSIFNLDGETSLAPFEVLFGILLFAYIPTLDPYPGYILMQAESLDNVEYEALPGGEHICPERHSSIFSTNMPPASLIMVSSIPYHNSYGSSIPATGCCFTSGVFNASAHATSTGKKLQLTCECC</sequence>
<accession>A0AA39RW55</accession>
<comment type="caution">
    <text evidence="2">The sequence shown here is derived from an EMBL/GenBank/DDBJ whole genome shotgun (WGS) entry which is preliminary data.</text>
</comment>
<keyword evidence="1" id="KW-1133">Transmembrane helix</keyword>
<feature type="transmembrane region" description="Helical" evidence="1">
    <location>
        <begin position="72"/>
        <end position="94"/>
    </location>
</feature>